<organism evidence="2 3">
    <name type="scientific">Paenibacillus endophyticus</name>
    <dbReference type="NCBI Taxonomy" id="1294268"/>
    <lineage>
        <taxon>Bacteria</taxon>
        <taxon>Bacillati</taxon>
        <taxon>Bacillota</taxon>
        <taxon>Bacilli</taxon>
        <taxon>Bacillales</taxon>
        <taxon>Paenibacillaceae</taxon>
        <taxon>Paenibacillus</taxon>
    </lineage>
</organism>
<gene>
    <name evidence="2" type="ORF">FHS16_000976</name>
</gene>
<dbReference type="AlphaFoldDB" id="A0A7W5G9G4"/>
<proteinExistence type="predicted"/>
<dbReference type="RefSeq" id="WP_183559371.1">
    <property type="nucleotide sequence ID" value="NZ_CBCSLB010000009.1"/>
</dbReference>
<keyword evidence="3" id="KW-1185">Reference proteome</keyword>
<dbReference type="Proteomes" id="UP000518605">
    <property type="component" value="Unassembled WGS sequence"/>
</dbReference>
<reference evidence="2 3" key="1">
    <citation type="submission" date="2020-08" db="EMBL/GenBank/DDBJ databases">
        <title>Genomic Encyclopedia of Type Strains, Phase III (KMG-III): the genomes of soil and plant-associated and newly described type strains.</title>
        <authorList>
            <person name="Whitman W."/>
        </authorList>
    </citation>
    <scope>NUCLEOTIDE SEQUENCE [LARGE SCALE GENOMIC DNA]</scope>
    <source>
        <strain evidence="2 3">CECT 8234</strain>
    </source>
</reference>
<sequence>MTSNNENKGRSAEQAEQEAKNKAGSGEQPESAAFDKKLDGPNRPSV</sequence>
<feature type="compositionally biased region" description="Basic and acidic residues" evidence="1">
    <location>
        <begin position="7"/>
        <end position="21"/>
    </location>
</feature>
<protein>
    <submittedName>
        <fullName evidence="2">Uncharacterized protein</fullName>
    </submittedName>
</protein>
<dbReference type="EMBL" id="JACHXW010000002">
    <property type="protein sequence ID" value="MBB3150942.1"/>
    <property type="molecule type" value="Genomic_DNA"/>
</dbReference>
<comment type="caution">
    <text evidence="2">The sequence shown here is derived from an EMBL/GenBank/DDBJ whole genome shotgun (WGS) entry which is preliminary data.</text>
</comment>
<evidence type="ECO:0000313" key="2">
    <source>
        <dbReference type="EMBL" id="MBB3150942.1"/>
    </source>
</evidence>
<evidence type="ECO:0000313" key="3">
    <source>
        <dbReference type="Proteomes" id="UP000518605"/>
    </source>
</evidence>
<feature type="region of interest" description="Disordered" evidence="1">
    <location>
        <begin position="1"/>
        <end position="46"/>
    </location>
</feature>
<accession>A0A7W5G9G4</accession>
<name>A0A7W5G9G4_9BACL</name>
<evidence type="ECO:0000256" key="1">
    <source>
        <dbReference type="SAM" id="MobiDB-lite"/>
    </source>
</evidence>